<dbReference type="AlphaFoldDB" id="A0A2K3M7E2"/>
<dbReference type="EMBL" id="ASHM01051865">
    <property type="protein sequence ID" value="PNX86683.1"/>
    <property type="molecule type" value="Genomic_DNA"/>
</dbReference>
<evidence type="ECO:0000256" key="1">
    <source>
        <dbReference type="SAM" id="MobiDB-lite"/>
    </source>
</evidence>
<organism evidence="2 3">
    <name type="scientific">Trifolium pratense</name>
    <name type="common">Red clover</name>
    <dbReference type="NCBI Taxonomy" id="57577"/>
    <lineage>
        <taxon>Eukaryota</taxon>
        <taxon>Viridiplantae</taxon>
        <taxon>Streptophyta</taxon>
        <taxon>Embryophyta</taxon>
        <taxon>Tracheophyta</taxon>
        <taxon>Spermatophyta</taxon>
        <taxon>Magnoliopsida</taxon>
        <taxon>eudicotyledons</taxon>
        <taxon>Gunneridae</taxon>
        <taxon>Pentapetalae</taxon>
        <taxon>rosids</taxon>
        <taxon>fabids</taxon>
        <taxon>Fabales</taxon>
        <taxon>Fabaceae</taxon>
        <taxon>Papilionoideae</taxon>
        <taxon>50 kb inversion clade</taxon>
        <taxon>NPAAA clade</taxon>
        <taxon>Hologalegina</taxon>
        <taxon>IRL clade</taxon>
        <taxon>Trifolieae</taxon>
        <taxon>Trifolium</taxon>
    </lineage>
</organism>
<name>A0A2K3M7E2_TRIPR</name>
<reference evidence="2 3" key="2">
    <citation type="journal article" date="2017" name="Front. Plant Sci.">
        <title>Gene Classification and Mining of Molecular Markers Useful in Red Clover (Trifolium pratense) Breeding.</title>
        <authorList>
            <person name="Istvanek J."/>
            <person name="Dluhosova J."/>
            <person name="Dluhos P."/>
            <person name="Patkova L."/>
            <person name="Nedelnik J."/>
            <person name="Repkova J."/>
        </authorList>
    </citation>
    <scope>NUCLEOTIDE SEQUENCE [LARGE SCALE GENOMIC DNA]</scope>
    <source>
        <strain evidence="3">cv. Tatra</strain>
        <tissue evidence="2">Young leaves</tissue>
    </source>
</reference>
<proteinExistence type="predicted"/>
<reference evidence="2 3" key="1">
    <citation type="journal article" date="2014" name="Am. J. Bot.">
        <title>Genome assembly and annotation for red clover (Trifolium pratense; Fabaceae).</title>
        <authorList>
            <person name="Istvanek J."/>
            <person name="Jaros M."/>
            <person name="Krenek A."/>
            <person name="Repkova J."/>
        </authorList>
    </citation>
    <scope>NUCLEOTIDE SEQUENCE [LARGE SCALE GENOMIC DNA]</scope>
    <source>
        <strain evidence="3">cv. Tatra</strain>
        <tissue evidence="2">Young leaves</tissue>
    </source>
</reference>
<sequence length="137" mass="14899">MAGLDAAIEKKEAENRAANVKVNQVVAVDSPQLPELPNAEIERKESLQILFCPPIWKPPDAESRVVTSPTPPKPSESFESHLATTQGGFIGSFHSSLKQKEQPPPKPPDFYFNAFSVALSILCSKSMLLSLMPPISS</sequence>
<protein>
    <submittedName>
        <fullName evidence="2">Uncharacterized protein</fullName>
    </submittedName>
</protein>
<feature type="region of interest" description="Disordered" evidence="1">
    <location>
        <begin position="61"/>
        <end position="81"/>
    </location>
</feature>
<gene>
    <name evidence="2" type="ORF">L195_g042764</name>
</gene>
<evidence type="ECO:0000313" key="2">
    <source>
        <dbReference type="EMBL" id="PNX86683.1"/>
    </source>
</evidence>
<accession>A0A2K3M7E2</accession>
<evidence type="ECO:0000313" key="3">
    <source>
        <dbReference type="Proteomes" id="UP000236291"/>
    </source>
</evidence>
<comment type="caution">
    <text evidence="2">The sequence shown here is derived from an EMBL/GenBank/DDBJ whole genome shotgun (WGS) entry which is preliminary data.</text>
</comment>
<dbReference type="Proteomes" id="UP000236291">
    <property type="component" value="Unassembled WGS sequence"/>
</dbReference>